<feature type="transmembrane region" description="Helical" evidence="1">
    <location>
        <begin position="7"/>
        <end position="25"/>
    </location>
</feature>
<name>A0A5K8A568_9BACT</name>
<keyword evidence="1" id="KW-0472">Membrane</keyword>
<evidence type="ECO:0000313" key="3">
    <source>
        <dbReference type="Proteomes" id="UP000422108"/>
    </source>
</evidence>
<keyword evidence="1" id="KW-0812">Transmembrane</keyword>
<dbReference type="EMBL" id="AP021879">
    <property type="protein sequence ID" value="BBO87702.1"/>
    <property type="molecule type" value="Genomic_DNA"/>
</dbReference>
<keyword evidence="3" id="KW-1185">Reference proteome</keyword>
<accession>A0A5K8A568</accession>
<sequence>MQKVHRLGFVVGITNLILWILLPTGCTSPPHATRAVYLLMGPSNTQPDNLATSQSIVAALLGALEPGDSLAVARMDSAGGGEKDVMVKATFDPRPLVANSQKRAIYRAMRESVLASSAAGDADIAGALLLAVEHLKALKSDRKYILIFPNRLKKEMDALNGNVSLQLDGIHILALNTPALREARENTGEHLAWIKQLQIK</sequence>
<dbReference type="Proteomes" id="UP000422108">
    <property type="component" value="Chromosome"/>
</dbReference>
<organism evidence="2 3">
    <name type="scientific">Desulfosarcina ovata subsp. ovata</name>
    <dbReference type="NCBI Taxonomy" id="2752305"/>
    <lineage>
        <taxon>Bacteria</taxon>
        <taxon>Pseudomonadati</taxon>
        <taxon>Thermodesulfobacteriota</taxon>
        <taxon>Desulfobacteria</taxon>
        <taxon>Desulfobacterales</taxon>
        <taxon>Desulfosarcinaceae</taxon>
        <taxon>Desulfosarcina</taxon>
    </lineage>
</organism>
<dbReference type="RefSeq" id="WP_155309123.1">
    <property type="nucleotide sequence ID" value="NZ_AP021879.1"/>
</dbReference>
<evidence type="ECO:0000313" key="2">
    <source>
        <dbReference type="EMBL" id="BBO87702.1"/>
    </source>
</evidence>
<keyword evidence="1" id="KW-1133">Transmembrane helix</keyword>
<evidence type="ECO:0000256" key="1">
    <source>
        <dbReference type="SAM" id="Phobius"/>
    </source>
</evidence>
<gene>
    <name evidence="2" type="ORF">DSCOOX_08820</name>
</gene>
<reference evidence="2 3" key="1">
    <citation type="submission" date="2019-11" db="EMBL/GenBank/DDBJ databases">
        <title>Comparative genomics of hydrocarbon-degrading Desulfosarcina strains.</title>
        <authorList>
            <person name="Watanabe M."/>
            <person name="Kojima H."/>
            <person name="Fukui M."/>
        </authorList>
    </citation>
    <scope>NUCLEOTIDE SEQUENCE [LARGE SCALE GENOMIC DNA]</scope>
    <source>
        <strain evidence="3">oXyS1</strain>
    </source>
</reference>
<protein>
    <submittedName>
        <fullName evidence="2">Uncharacterized protein</fullName>
    </submittedName>
</protein>
<dbReference type="AlphaFoldDB" id="A0A5K8A568"/>
<proteinExistence type="predicted"/>